<protein>
    <recommendedName>
        <fullName evidence="9">Rad21/Rec8-like protein N-terminal domain-containing protein</fullName>
    </recommendedName>
</protein>
<keyword evidence="8" id="KW-1185">Reference proteome</keyword>
<feature type="region of interest" description="Disordered" evidence="4">
    <location>
        <begin position="238"/>
        <end position="261"/>
    </location>
</feature>
<dbReference type="InterPro" id="IPR023093">
    <property type="entry name" value="ScpA-like_C"/>
</dbReference>
<dbReference type="SUPFAM" id="SSF46785">
    <property type="entry name" value="Winged helix' DNA-binding domain"/>
    <property type="match status" value="1"/>
</dbReference>
<keyword evidence="3" id="KW-0539">Nucleus</keyword>
<dbReference type="GO" id="GO:0008278">
    <property type="term" value="C:cohesin complex"/>
    <property type="evidence" value="ECO:0007669"/>
    <property type="project" value="InterPro"/>
</dbReference>
<dbReference type="GO" id="GO:1990414">
    <property type="term" value="P:replication-born double-strand break repair via sister chromatid exchange"/>
    <property type="evidence" value="ECO:0007669"/>
    <property type="project" value="TreeGrafter"/>
</dbReference>
<dbReference type="GO" id="GO:0003682">
    <property type="term" value="F:chromatin binding"/>
    <property type="evidence" value="ECO:0007669"/>
    <property type="project" value="TreeGrafter"/>
</dbReference>
<dbReference type="InterPro" id="IPR006909">
    <property type="entry name" value="Rad21/Rec8_C_eu"/>
</dbReference>
<dbReference type="Pfam" id="PF04824">
    <property type="entry name" value="Rad21_Rec8"/>
    <property type="match status" value="1"/>
</dbReference>
<dbReference type="InterPro" id="IPR039781">
    <property type="entry name" value="Rad21/Rec8-like"/>
</dbReference>
<sequence>MVAAAATQPKPATALLTKRGTPLGNAWLAAHLEKKLHKGAIIKTDVHGTVAEVIETENGQLALRISGHLLLGIVRIFSRQVDYLLDDASEAVIRVRLAFNPTAVDLPPDASARRFDEVTLPANAPAPPTLDLDLAAYANAPYETLELPALGASAGVMATPGDGGASARAAGRAARDHTLADADEHAGSLHVGVDDPFGIGAHDGELGYQGLGFGPTDDFELFDAAGARGTPAARASAARRAAARARGDEEEAGATDEAEEEILRRDASARRSLGGAALGGELDLELELARGAGGEQAAGRLRPSHFSGEIALPPGLDGFDGADGGGGGGGGYDGGYDALADAELLPGDGDGGGLAAGTVDVPLDDVMLGADGTPSNAMRTLLLAAADEADARGARTPSVVGPPGSAAVGARQRARGRRGAGAAAARSAQLILDAQTLISGAVMKEHLADAAPTLRAPHATHAAADGLSPARAGAAHGAARTPGARAATDGNASAAREPHAASLLAARAKAIASADAATLFAAPVFAAEPAELARAYKARPYLAPAPGSAGSLAASLSGGKRRRGAAAAAEDAAAAADAAARLAAAAADADAARADADADGARGDEGEHALVLADAGADVALPDEAMADVGGYAEDAAGADAHVYALAEYDGAGGVDGEREVDGGASARLAAPLANVEAYGIELPTVDGAEGGADASNAASGEQRVGWSTRTQKMFAVLRATFDETGDDALSYKAMAASTKPCASRRRVVAGCFQELLFLATHNLVSLSQHEPYADIAVHKTERFDRTAADVASR</sequence>
<comment type="subcellular location">
    <subcellularLocation>
        <location evidence="1">Nucleus</location>
    </subcellularLocation>
</comment>
<feature type="domain" description="Rad21/Rec8-like protein C-terminal eukaryotic" evidence="5">
    <location>
        <begin position="737"/>
        <end position="780"/>
    </location>
</feature>
<evidence type="ECO:0000256" key="4">
    <source>
        <dbReference type="SAM" id="MobiDB-lite"/>
    </source>
</evidence>
<dbReference type="GO" id="GO:0007062">
    <property type="term" value="P:sister chromatid cohesion"/>
    <property type="evidence" value="ECO:0007669"/>
    <property type="project" value="InterPro"/>
</dbReference>
<evidence type="ECO:0000256" key="2">
    <source>
        <dbReference type="ARBA" id="ARBA00009870"/>
    </source>
</evidence>
<comment type="caution">
    <text evidence="7">The sequence shown here is derived from an EMBL/GenBank/DDBJ whole genome shotgun (WGS) entry which is preliminary data.</text>
</comment>
<dbReference type="Pfam" id="PF04825">
    <property type="entry name" value="Rad21_Rec8_N"/>
    <property type="match status" value="1"/>
</dbReference>
<dbReference type="EMBL" id="JAGTXO010000029">
    <property type="protein sequence ID" value="KAG8460934.1"/>
    <property type="molecule type" value="Genomic_DNA"/>
</dbReference>
<dbReference type="InterPro" id="IPR036390">
    <property type="entry name" value="WH_DNA-bd_sf"/>
</dbReference>
<dbReference type="Proteomes" id="UP000751190">
    <property type="component" value="Unassembled WGS sequence"/>
</dbReference>
<evidence type="ECO:0000259" key="6">
    <source>
        <dbReference type="Pfam" id="PF04825"/>
    </source>
</evidence>
<organism evidence="7 8">
    <name type="scientific">Diacronema lutheri</name>
    <name type="common">Unicellular marine alga</name>
    <name type="synonym">Monochrysis lutheri</name>
    <dbReference type="NCBI Taxonomy" id="2081491"/>
    <lineage>
        <taxon>Eukaryota</taxon>
        <taxon>Haptista</taxon>
        <taxon>Haptophyta</taxon>
        <taxon>Pavlovophyceae</taxon>
        <taxon>Pavlovales</taxon>
        <taxon>Pavlovaceae</taxon>
        <taxon>Diacronema</taxon>
    </lineage>
</organism>
<feature type="compositionally biased region" description="Acidic residues" evidence="4">
    <location>
        <begin position="248"/>
        <end position="260"/>
    </location>
</feature>
<dbReference type="OrthoDB" id="10071381at2759"/>
<dbReference type="GO" id="GO:0005634">
    <property type="term" value="C:nucleus"/>
    <property type="evidence" value="ECO:0007669"/>
    <property type="project" value="UniProtKB-SubCell"/>
</dbReference>
<dbReference type="Gene3D" id="1.10.10.580">
    <property type="entry name" value="Structural maintenance of chromosome 1. Chain E"/>
    <property type="match status" value="1"/>
</dbReference>
<reference evidence="7" key="1">
    <citation type="submission" date="2021-05" db="EMBL/GenBank/DDBJ databases">
        <title>The genome of the haptophyte Pavlova lutheri (Diacronema luteri, Pavlovales) - a model for lipid biosynthesis in eukaryotic algae.</title>
        <authorList>
            <person name="Hulatt C.J."/>
            <person name="Posewitz M.C."/>
        </authorList>
    </citation>
    <scope>NUCLEOTIDE SEQUENCE</scope>
    <source>
        <strain evidence="7">NIVA-4/92</strain>
    </source>
</reference>
<feature type="region of interest" description="Disordered" evidence="4">
    <location>
        <begin position="297"/>
        <end position="326"/>
    </location>
</feature>
<evidence type="ECO:0000259" key="5">
    <source>
        <dbReference type="Pfam" id="PF04824"/>
    </source>
</evidence>
<dbReference type="InterPro" id="IPR006910">
    <property type="entry name" value="Rad21_Rec8_N"/>
</dbReference>
<accession>A0A8J5XB96</accession>
<evidence type="ECO:0000256" key="3">
    <source>
        <dbReference type="ARBA" id="ARBA00023242"/>
    </source>
</evidence>
<evidence type="ECO:0000313" key="8">
    <source>
        <dbReference type="Proteomes" id="UP000751190"/>
    </source>
</evidence>
<dbReference type="AlphaFoldDB" id="A0A8J5XB96"/>
<dbReference type="PANTHER" id="PTHR12585">
    <property type="entry name" value="SCC1 / RAD21 FAMILY MEMBER"/>
    <property type="match status" value="1"/>
</dbReference>
<proteinExistence type="inferred from homology"/>
<feature type="region of interest" description="Disordered" evidence="4">
    <location>
        <begin position="471"/>
        <end position="494"/>
    </location>
</feature>
<evidence type="ECO:0000313" key="7">
    <source>
        <dbReference type="EMBL" id="KAG8460934.1"/>
    </source>
</evidence>
<dbReference type="PANTHER" id="PTHR12585:SF69">
    <property type="entry name" value="FI11703P"/>
    <property type="match status" value="1"/>
</dbReference>
<evidence type="ECO:0000256" key="1">
    <source>
        <dbReference type="ARBA" id="ARBA00004123"/>
    </source>
</evidence>
<feature type="domain" description="Rad21/Rec8-like protein N-terminal" evidence="6">
    <location>
        <begin position="14"/>
        <end position="112"/>
    </location>
</feature>
<comment type="similarity">
    <text evidence="2">Belongs to the rad21 family.</text>
</comment>
<evidence type="ECO:0008006" key="9">
    <source>
        <dbReference type="Google" id="ProtNLM"/>
    </source>
</evidence>
<dbReference type="OMA" id="HEPYADI"/>
<name>A0A8J5XB96_DIALT</name>
<feature type="compositionally biased region" description="Low complexity" evidence="4">
    <location>
        <begin position="471"/>
        <end position="488"/>
    </location>
</feature>
<gene>
    <name evidence="7" type="ORF">KFE25_010685</name>
</gene>
<feature type="region of interest" description="Disordered" evidence="4">
    <location>
        <begin position="394"/>
        <end position="413"/>
    </location>
</feature>